<evidence type="ECO:0000256" key="1">
    <source>
        <dbReference type="SAM" id="MobiDB-lite"/>
    </source>
</evidence>
<dbReference type="Proteomes" id="UP000078576">
    <property type="component" value="Unassembled WGS sequence"/>
</dbReference>
<evidence type="ECO:0000256" key="2">
    <source>
        <dbReference type="SAM" id="Phobius"/>
    </source>
</evidence>
<dbReference type="EMBL" id="KN714698">
    <property type="protein sequence ID" value="KUI57316.1"/>
    <property type="molecule type" value="Genomic_DNA"/>
</dbReference>
<keyword evidence="2" id="KW-0472">Membrane</keyword>
<gene>
    <name evidence="3" type="ORF">VP1G_10875</name>
</gene>
<dbReference type="OrthoDB" id="1077582at2759"/>
<keyword evidence="2" id="KW-1133">Transmembrane helix</keyword>
<evidence type="ECO:0000313" key="3">
    <source>
        <dbReference type="EMBL" id="KUI57316.1"/>
    </source>
</evidence>
<feature type="compositionally biased region" description="Basic and acidic residues" evidence="1">
    <location>
        <begin position="42"/>
        <end position="68"/>
    </location>
</feature>
<organism evidence="3 4">
    <name type="scientific">Cytospora mali</name>
    <name type="common">Apple Valsa canker fungus</name>
    <name type="synonym">Valsa mali</name>
    <dbReference type="NCBI Taxonomy" id="578113"/>
    <lineage>
        <taxon>Eukaryota</taxon>
        <taxon>Fungi</taxon>
        <taxon>Dikarya</taxon>
        <taxon>Ascomycota</taxon>
        <taxon>Pezizomycotina</taxon>
        <taxon>Sordariomycetes</taxon>
        <taxon>Sordariomycetidae</taxon>
        <taxon>Diaporthales</taxon>
        <taxon>Cytosporaceae</taxon>
        <taxon>Cytospora</taxon>
    </lineage>
</organism>
<evidence type="ECO:0000313" key="4">
    <source>
        <dbReference type="Proteomes" id="UP000078576"/>
    </source>
</evidence>
<keyword evidence="2" id="KW-0812">Transmembrane</keyword>
<feature type="transmembrane region" description="Helical" evidence="2">
    <location>
        <begin position="14"/>
        <end position="32"/>
    </location>
</feature>
<name>A0A194V0B7_CYTMA</name>
<dbReference type="AlphaFoldDB" id="A0A194V0B7"/>
<sequence>MPNVMGHIPGFDPLIANFIVAWWMRAINLFFLRDESRLIAKKQGDSATDKSNRSNRKEPVSTGKERTGELQLKFAPMSPFRAFDYLVVNHRMIGTPYQARGVQPFQRSRPDWTPSRSEFIAMKMEHLALAYLTLDLLLHQKRFGFAGSQTSIFGPVARV</sequence>
<reference evidence="4" key="1">
    <citation type="submission" date="2014-12" db="EMBL/GenBank/DDBJ databases">
        <title>Genome Sequence of Valsa Canker Pathogens Uncovers a Specific Adaption of Colonization on Woody Bark.</title>
        <authorList>
            <person name="Yin Z."/>
            <person name="Liu H."/>
            <person name="Gao X."/>
            <person name="Li Z."/>
            <person name="Song N."/>
            <person name="Ke X."/>
            <person name="Dai Q."/>
            <person name="Wu Y."/>
            <person name="Sun Y."/>
            <person name="Xu J.-R."/>
            <person name="Kang Z.K."/>
            <person name="Wang L."/>
            <person name="Huang L."/>
        </authorList>
    </citation>
    <scope>NUCLEOTIDE SEQUENCE [LARGE SCALE GENOMIC DNA]</scope>
    <source>
        <strain evidence="4">SXYL134</strain>
    </source>
</reference>
<accession>A0A194V0B7</accession>
<keyword evidence="4" id="KW-1185">Reference proteome</keyword>
<proteinExistence type="predicted"/>
<protein>
    <submittedName>
        <fullName evidence="3">Uncharacterized protein</fullName>
    </submittedName>
</protein>
<feature type="region of interest" description="Disordered" evidence="1">
    <location>
        <begin position="42"/>
        <end position="69"/>
    </location>
</feature>